<accession>A0A0G0H1G5</accession>
<evidence type="ECO:0000313" key="3">
    <source>
        <dbReference type="Proteomes" id="UP000033876"/>
    </source>
</evidence>
<evidence type="ECO:0000313" key="2">
    <source>
        <dbReference type="EMBL" id="KKQ36027.1"/>
    </source>
</evidence>
<reference evidence="2 3" key="1">
    <citation type="journal article" date="2015" name="Nature">
        <title>rRNA introns, odd ribosomes, and small enigmatic genomes across a large radiation of phyla.</title>
        <authorList>
            <person name="Brown C.T."/>
            <person name="Hug L.A."/>
            <person name="Thomas B.C."/>
            <person name="Sharon I."/>
            <person name="Castelle C.J."/>
            <person name="Singh A."/>
            <person name="Wilkins M.J."/>
            <person name="Williams K.H."/>
            <person name="Banfield J.F."/>
        </authorList>
    </citation>
    <scope>NUCLEOTIDE SEQUENCE [LARGE SCALE GENOMIC DNA]</scope>
</reference>
<dbReference type="InterPro" id="IPR039564">
    <property type="entry name" value="Peptidase_C39-like"/>
</dbReference>
<dbReference type="Pfam" id="PF13529">
    <property type="entry name" value="Peptidase_C39_2"/>
    <property type="match status" value="1"/>
</dbReference>
<dbReference type="Proteomes" id="UP000033876">
    <property type="component" value="Unassembled WGS sequence"/>
</dbReference>
<protein>
    <recommendedName>
        <fullName evidence="1">Peptidase C39-like domain-containing protein</fullName>
    </recommendedName>
</protein>
<proteinExistence type="predicted"/>
<name>A0A0G0H1G5_9BACT</name>
<sequence>MIPIIPPAIPHEIPRFDVPLFYQIGDISSVEWQKKGCGVADVAMIVEFYKPNTTTVQEVLEEAIVAGAYVKNVGWSHVGLAALAKKHDLVGRTFDLSKSNKEAAFNQFKNIVTEGPAIASIHRGFDPKSPYGHLIVITGFDKDFIYYNDPGKREGIRKVSVADFNNGGWKKRLIVLRPPEPKIEIAQAR</sequence>
<feature type="domain" description="Peptidase C39-like" evidence="1">
    <location>
        <begin position="17"/>
        <end position="150"/>
    </location>
</feature>
<dbReference type="Gene3D" id="3.90.70.10">
    <property type="entry name" value="Cysteine proteinases"/>
    <property type="match status" value="1"/>
</dbReference>
<evidence type="ECO:0000259" key="1">
    <source>
        <dbReference type="Pfam" id="PF13529"/>
    </source>
</evidence>
<organism evidence="2 3">
    <name type="scientific">Candidatus Nomurabacteria bacterium GW2011_GWB1_37_5</name>
    <dbReference type="NCBI Taxonomy" id="1618742"/>
    <lineage>
        <taxon>Bacteria</taxon>
        <taxon>Candidatus Nomuraibacteriota</taxon>
    </lineage>
</organism>
<dbReference type="EMBL" id="LBTF01000001">
    <property type="protein sequence ID" value="KKQ36027.1"/>
    <property type="molecule type" value="Genomic_DNA"/>
</dbReference>
<dbReference type="AlphaFoldDB" id="A0A0G0H1G5"/>
<comment type="caution">
    <text evidence="2">The sequence shown here is derived from an EMBL/GenBank/DDBJ whole genome shotgun (WGS) entry which is preliminary data.</text>
</comment>
<gene>
    <name evidence="2" type="ORF">US50_C0001G0029</name>
</gene>